<dbReference type="InterPro" id="IPR036737">
    <property type="entry name" value="OmpA-like_sf"/>
</dbReference>
<dbReference type="InterPro" id="IPR006665">
    <property type="entry name" value="OmpA-like"/>
</dbReference>
<evidence type="ECO:0000313" key="7">
    <source>
        <dbReference type="EMBL" id="SAK57026.1"/>
    </source>
</evidence>
<reference evidence="7" key="1">
    <citation type="submission" date="2016-01" db="EMBL/GenBank/DDBJ databases">
        <authorList>
            <person name="Peeters C."/>
        </authorList>
    </citation>
    <scope>NUCLEOTIDE SEQUENCE [LARGE SCALE GENOMIC DNA]</scope>
    <source>
        <strain evidence="7">LMG 29325</strain>
    </source>
</reference>
<comment type="caution">
    <text evidence="7">The sequence shown here is derived from an EMBL/GenBank/DDBJ whole genome shotgun (WGS) entry which is preliminary data.</text>
</comment>
<feature type="region of interest" description="Disordered" evidence="5">
    <location>
        <begin position="209"/>
        <end position="232"/>
    </location>
</feature>
<evidence type="ECO:0000313" key="8">
    <source>
        <dbReference type="Proteomes" id="UP000054596"/>
    </source>
</evidence>
<dbReference type="Proteomes" id="UP000054596">
    <property type="component" value="Unassembled WGS sequence"/>
</dbReference>
<keyword evidence="2 4" id="KW-0472">Membrane</keyword>
<dbReference type="CDD" id="cd07185">
    <property type="entry name" value="OmpA_C-like"/>
    <property type="match status" value="1"/>
</dbReference>
<evidence type="ECO:0000259" key="6">
    <source>
        <dbReference type="PROSITE" id="PS51123"/>
    </source>
</evidence>
<dbReference type="EMBL" id="FCOJ02000013">
    <property type="protein sequence ID" value="SAK57026.1"/>
    <property type="molecule type" value="Genomic_DNA"/>
</dbReference>
<dbReference type="PANTHER" id="PTHR30329:SF21">
    <property type="entry name" value="LIPOPROTEIN YIAD-RELATED"/>
    <property type="match status" value="1"/>
</dbReference>
<dbReference type="PROSITE" id="PS51123">
    <property type="entry name" value="OMPA_2"/>
    <property type="match status" value="1"/>
</dbReference>
<dbReference type="InterPro" id="IPR050330">
    <property type="entry name" value="Bact_OuterMem_StrucFunc"/>
</dbReference>
<name>A0A158AH87_9BURK</name>
<dbReference type="AlphaFoldDB" id="A0A158AH87"/>
<evidence type="ECO:0000256" key="2">
    <source>
        <dbReference type="ARBA" id="ARBA00023136"/>
    </source>
</evidence>
<proteinExistence type="predicted"/>
<dbReference type="PANTHER" id="PTHR30329">
    <property type="entry name" value="STATOR ELEMENT OF FLAGELLAR MOTOR COMPLEX"/>
    <property type="match status" value="1"/>
</dbReference>
<keyword evidence="8" id="KW-1185">Reference proteome</keyword>
<dbReference type="PRINTS" id="PR01023">
    <property type="entry name" value="NAFLGMOTY"/>
</dbReference>
<dbReference type="SUPFAM" id="SSF103088">
    <property type="entry name" value="OmpA-like"/>
    <property type="match status" value="1"/>
</dbReference>
<dbReference type="GO" id="GO:0009279">
    <property type="term" value="C:cell outer membrane"/>
    <property type="evidence" value="ECO:0007669"/>
    <property type="project" value="UniProtKB-SubCell"/>
</dbReference>
<evidence type="ECO:0000256" key="5">
    <source>
        <dbReference type="SAM" id="MobiDB-lite"/>
    </source>
</evidence>
<organism evidence="7 8">
    <name type="scientific">Caballeronia glebae</name>
    <dbReference type="NCBI Taxonomy" id="1777143"/>
    <lineage>
        <taxon>Bacteria</taxon>
        <taxon>Pseudomonadati</taxon>
        <taxon>Pseudomonadota</taxon>
        <taxon>Betaproteobacteria</taxon>
        <taxon>Burkholderiales</taxon>
        <taxon>Burkholderiaceae</taxon>
        <taxon>Caballeronia</taxon>
    </lineage>
</organism>
<gene>
    <name evidence="7" type="ORF">AWB82_02327</name>
</gene>
<dbReference type="Gene3D" id="3.30.1330.60">
    <property type="entry name" value="OmpA-like domain"/>
    <property type="match status" value="1"/>
</dbReference>
<evidence type="ECO:0000256" key="4">
    <source>
        <dbReference type="PROSITE-ProRule" id="PRU00473"/>
    </source>
</evidence>
<comment type="subcellular location">
    <subcellularLocation>
        <location evidence="1">Cell outer membrane</location>
    </subcellularLocation>
</comment>
<keyword evidence="3" id="KW-0998">Cell outer membrane</keyword>
<dbReference type="InterPro" id="IPR006664">
    <property type="entry name" value="OMP_bac"/>
</dbReference>
<evidence type="ECO:0000256" key="1">
    <source>
        <dbReference type="ARBA" id="ARBA00004442"/>
    </source>
</evidence>
<protein>
    <submittedName>
        <fullName evidence="7">OmpA/MotB domain-containing protein</fullName>
    </submittedName>
</protein>
<evidence type="ECO:0000256" key="3">
    <source>
        <dbReference type="ARBA" id="ARBA00023237"/>
    </source>
</evidence>
<feature type="domain" description="OmpA-like" evidence="6">
    <location>
        <begin position="109"/>
        <end position="226"/>
    </location>
</feature>
<sequence>MAAVIAAVVTGCTSYSGPMHNADVVTLASGDQAWRVQCLGLLETSKTCVDVAKKICKDQKIRLIGAVDHMNSKQGAKGDPNEITFKCGDEPAAAKPVVAPVPVPAPVPKQLRSLTLEGDANFATNSAQLSPVAQRKLDEFVAANKGYRIDRLVISGHTDSTGSQALNQRLSTARARSAQEYLVSHGLTANSYDVRGFAATVPVASNATPQGRAQNRRVEISTSGVEIRSEGQ</sequence>
<accession>A0A158AH87</accession>
<dbReference type="PRINTS" id="PR01021">
    <property type="entry name" value="OMPADOMAIN"/>
</dbReference>
<dbReference type="RefSeq" id="WP_235023263.1">
    <property type="nucleotide sequence ID" value="NZ_FCOJ02000013.1"/>
</dbReference>
<dbReference type="STRING" id="1777143.AWB82_02327"/>
<dbReference type="Pfam" id="PF00691">
    <property type="entry name" value="OmpA"/>
    <property type="match status" value="1"/>
</dbReference>